<name>A0ABX1R6S4_9PSEU</name>
<reference evidence="2 3" key="1">
    <citation type="submission" date="2020-04" db="EMBL/GenBank/DDBJ databases">
        <authorList>
            <person name="Klaysubun C."/>
            <person name="Duangmal K."/>
            <person name="Lipun K."/>
        </authorList>
    </citation>
    <scope>NUCLEOTIDE SEQUENCE [LARGE SCALE GENOMIC DNA]</scope>
    <source>
        <strain evidence="2 3">JCM 11839</strain>
    </source>
</reference>
<dbReference type="PROSITE" id="PS50995">
    <property type="entry name" value="HTH_MARR_2"/>
    <property type="match status" value="1"/>
</dbReference>
<dbReference type="RefSeq" id="WP_169393666.1">
    <property type="nucleotide sequence ID" value="NZ_BAAAJH010000016.1"/>
</dbReference>
<dbReference type="Proteomes" id="UP001296706">
    <property type="component" value="Unassembled WGS sequence"/>
</dbReference>
<dbReference type="InterPro" id="IPR036388">
    <property type="entry name" value="WH-like_DNA-bd_sf"/>
</dbReference>
<keyword evidence="3" id="KW-1185">Reference proteome</keyword>
<evidence type="ECO:0000313" key="3">
    <source>
        <dbReference type="Proteomes" id="UP001296706"/>
    </source>
</evidence>
<evidence type="ECO:0000313" key="2">
    <source>
        <dbReference type="EMBL" id="NMH75594.1"/>
    </source>
</evidence>
<feature type="domain" description="HTH marR-type" evidence="1">
    <location>
        <begin position="30"/>
        <end position="165"/>
    </location>
</feature>
<dbReference type="SMART" id="SM00347">
    <property type="entry name" value="HTH_MARR"/>
    <property type="match status" value="1"/>
</dbReference>
<dbReference type="PANTHER" id="PTHR33164">
    <property type="entry name" value="TRANSCRIPTIONAL REGULATOR, MARR FAMILY"/>
    <property type="match status" value="1"/>
</dbReference>
<accession>A0ABX1R6S4</accession>
<dbReference type="SUPFAM" id="SSF46785">
    <property type="entry name" value="Winged helix' DNA-binding domain"/>
    <property type="match status" value="1"/>
</dbReference>
<dbReference type="EMBL" id="JAAXKY010000001">
    <property type="protein sequence ID" value="NMH75594.1"/>
    <property type="molecule type" value="Genomic_DNA"/>
</dbReference>
<dbReference type="InterPro" id="IPR039422">
    <property type="entry name" value="MarR/SlyA-like"/>
</dbReference>
<dbReference type="InterPro" id="IPR000835">
    <property type="entry name" value="HTH_MarR-typ"/>
</dbReference>
<dbReference type="Gene3D" id="1.10.10.10">
    <property type="entry name" value="Winged helix-like DNA-binding domain superfamily/Winged helix DNA-binding domain"/>
    <property type="match status" value="1"/>
</dbReference>
<protein>
    <submittedName>
        <fullName evidence="2">MarR family transcriptional regulator</fullName>
    </submittedName>
</protein>
<sequence>MARRDPVRPDAVDAILEQWRRELPDVDATPLAVFGRIHRVFLRYHAYVTDVFADYGINAAAFDILAVLRRHGAPYRQTAGALADSSLITSGGISLRVDRLEKAGLVTRERDEVDKRVVYVQLTDTGLELIEKVAAAHFANEHTLLVGLTSSERRQLAQLLSRLERSLDVYETMSRTDGQAADRLDDVG</sequence>
<dbReference type="InterPro" id="IPR036390">
    <property type="entry name" value="WH_DNA-bd_sf"/>
</dbReference>
<organism evidence="2 3">
    <name type="scientific">Pseudonocardia xinjiangensis</name>
    <dbReference type="NCBI Taxonomy" id="75289"/>
    <lineage>
        <taxon>Bacteria</taxon>
        <taxon>Bacillati</taxon>
        <taxon>Actinomycetota</taxon>
        <taxon>Actinomycetes</taxon>
        <taxon>Pseudonocardiales</taxon>
        <taxon>Pseudonocardiaceae</taxon>
        <taxon>Pseudonocardia</taxon>
    </lineage>
</organism>
<gene>
    <name evidence="2" type="ORF">HF577_00400</name>
</gene>
<proteinExistence type="predicted"/>
<dbReference type="Pfam" id="PF12802">
    <property type="entry name" value="MarR_2"/>
    <property type="match status" value="1"/>
</dbReference>
<dbReference type="PRINTS" id="PR00598">
    <property type="entry name" value="HTHMARR"/>
</dbReference>
<evidence type="ECO:0000259" key="1">
    <source>
        <dbReference type="PROSITE" id="PS50995"/>
    </source>
</evidence>
<dbReference type="PANTHER" id="PTHR33164:SF104">
    <property type="entry name" value="TRANSCRIPTIONAL REGULATORY PROTEIN"/>
    <property type="match status" value="1"/>
</dbReference>
<comment type="caution">
    <text evidence="2">The sequence shown here is derived from an EMBL/GenBank/DDBJ whole genome shotgun (WGS) entry which is preliminary data.</text>
</comment>